<protein>
    <submittedName>
        <fullName evidence="2">SDR family oxidoreductase</fullName>
    </submittedName>
</protein>
<accession>A0A3E3HXF2</accession>
<comment type="caution">
    <text evidence="2">The sequence shown here is derived from an EMBL/GenBank/DDBJ whole genome shotgun (WGS) entry which is preliminary data.</text>
</comment>
<dbReference type="PANTHER" id="PTHR43162">
    <property type="match status" value="1"/>
</dbReference>
<keyword evidence="3" id="KW-1185">Reference proteome</keyword>
<evidence type="ECO:0000313" key="3">
    <source>
        <dbReference type="Proteomes" id="UP000260812"/>
    </source>
</evidence>
<evidence type="ECO:0000259" key="1">
    <source>
        <dbReference type="Pfam" id="PF05368"/>
    </source>
</evidence>
<dbReference type="InterPro" id="IPR008030">
    <property type="entry name" value="NmrA-like"/>
</dbReference>
<dbReference type="RefSeq" id="WP_117545529.1">
    <property type="nucleotide sequence ID" value="NZ_QVLV01000024.1"/>
</dbReference>
<dbReference type="EMBL" id="QVLV01000024">
    <property type="protein sequence ID" value="RGE56500.1"/>
    <property type="molecule type" value="Genomic_DNA"/>
</dbReference>
<evidence type="ECO:0000313" key="2">
    <source>
        <dbReference type="EMBL" id="RGE56500.1"/>
    </source>
</evidence>
<dbReference type="Gene3D" id="3.40.50.720">
    <property type="entry name" value="NAD(P)-binding Rossmann-like Domain"/>
    <property type="match status" value="1"/>
</dbReference>
<dbReference type="InterPro" id="IPR051604">
    <property type="entry name" value="Ergot_Alk_Oxidoreductase"/>
</dbReference>
<dbReference type="GeneID" id="97989778"/>
<name>A0A3E3HXF2_9FIRM</name>
<dbReference type="Gene3D" id="3.90.25.10">
    <property type="entry name" value="UDP-galactose 4-epimerase, domain 1"/>
    <property type="match status" value="1"/>
</dbReference>
<proteinExistence type="predicted"/>
<dbReference type="CDD" id="cd05269">
    <property type="entry name" value="TMR_SDR_a"/>
    <property type="match status" value="1"/>
</dbReference>
<dbReference type="PANTHER" id="PTHR43162:SF1">
    <property type="entry name" value="PRESTALK A DIFFERENTIATION PROTEIN A"/>
    <property type="match status" value="1"/>
</dbReference>
<reference evidence="2" key="1">
    <citation type="submission" date="2018-08" db="EMBL/GenBank/DDBJ databases">
        <title>A genome reference for cultivated species of the human gut microbiota.</title>
        <authorList>
            <person name="Zou Y."/>
            <person name="Xue W."/>
            <person name="Luo G."/>
        </authorList>
    </citation>
    <scope>NUCLEOTIDE SEQUENCE [LARGE SCALE GENOMIC DNA]</scope>
    <source>
        <strain evidence="2">TF05-5AC</strain>
    </source>
</reference>
<dbReference type="SUPFAM" id="SSF51735">
    <property type="entry name" value="NAD(P)-binding Rossmann-fold domains"/>
    <property type="match status" value="1"/>
</dbReference>
<organism evidence="2 3">
    <name type="scientific">Eisenbergiella massiliensis</name>
    <dbReference type="NCBI Taxonomy" id="1720294"/>
    <lineage>
        <taxon>Bacteria</taxon>
        <taxon>Bacillati</taxon>
        <taxon>Bacillota</taxon>
        <taxon>Clostridia</taxon>
        <taxon>Lachnospirales</taxon>
        <taxon>Lachnospiraceae</taxon>
        <taxon>Eisenbergiella</taxon>
    </lineage>
</organism>
<feature type="domain" description="NmrA-like" evidence="1">
    <location>
        <begin position="2"/>
        <end position="227"/>
    </location>
</feature>
<dbReference type="InterPro" id="IPR036291">
    <property type="entry name" value="NAD(P)-bd_dom_sf"/>
</dbReference>
<sequence>MSKILVTGATGNVGKYVTEYLLEQDQSVKAAGMHEEKARALFGSGAEYCRFDFGKPETFENALQDVDRVFIMRPPQMGNPEDFRPFIEVMKKQNNIKLVVFLSLIGIEKNPAPPHHKIEKMLRESGIPWCFVRPSFFMQNLSGIHAFEIKHFNRIVIPAGKALTSFVDAKDIGEMSARILVEPAGHRNKAYDLTGPEALSYKEAAEIMSRELKKEIAYTGISVRAAFSYWTKVRGLEKDYAMVMCMLYLMTRMGTARTVSEDFEKVMGKKPGSFRDFVRANRDVW</sequence>
<dbReference type="AlphaFoldDB" id="A0A3E3HXF2"/>
<dbReference type="Proteomes" id="UP000260812">
    <property type="component" value="Unassembled WGS sequence"/>
</dbReference>
<gene>
    <name evidence="2" type="ORF">DXC51_23710</name>
</gene>
<dbReference type="Pfam" id="PF05368">
    <property type="entry name" value="NmrA"/>
    <property type="match status" value="1"/>
</dbReference>